<sequence>MDAPLCRSFRLGAPPGCRFRLGAPPAPEPRASRRASVQKPKDPAGAVRILHPAVPARRRSDRAALPTAPPAPPLLDGAGIDAVIRYTRWQGNDVDHYP</sequence>
<proteinExistence type="predicted"/>
<evidence type="ECO:0000313" key="3">
    <source>
        <dbReference type="Proteomes" id="UP001501470"/>
    </source>
</evidence>
<feature type="region of interest" description="Disordered" evidence="1">
    <location>
        <begin position="20"/>
        <end position="44"/>
    </location>
</feature>
<keyword evidence="3" id="KW-1185">Reference proteome</keyword>
<gene>
    <name evidence="2" type="ORF">GCM10009827_006270</name>
</gene>
<evidence type="ECO:0000313" key="2">
    <source>
        <dbReference type="EMBL" id="GAA1500430.1"/>
    </source>
</evidence>
<protein>
    <submittedName>
        <fullName evidence="2">Uncharacterized protein</fullName>
    </submittedName>
</protein>
<dbReference type="EMBL" id="BAAAQD010000001">
    <property type="protein sequence ID" value="GAA1500430.1"/>
    <property type="molecule type" value="Genomic_DNA"/>
</dbReference>
<reference evidence="2 3" key="1">
    <citation type="journal article" date="2019" name="Int. J. Syst. Evol. Microbiol.">
        <title>The Global Catalogue of Microorganisms (GCM) 10K type strain sequencing project: providing services to taxonomists for standard genome sequencing and annotation.</title>
        <authorList>
            <consortium name="The Broad Institute Genomics Platform"/>
            <consortium name="The Broad Institute Genome Sequencing Center for Infectious Disease"/>
            <person name="Wu L."/>
            <person name="Ma J."/>
        </authorList>
    </citation>
    <scope>NUCLEOTIDE SEQUENCE [LARGE SCALE GENOMIC DNA]</scope>
    <source>
        <strain evidence="2 3">JCM 15933</strain>
    </source>
</reference>
<comment type="caution">
    <text evidence="2">The sequence shown here is derived from an EMBL/GenBank/DDBJ whole genome shotgun (WGS) entry which is preliminary data.</text>
</comment>
<accession>A0ABN1ZKK6</accession>
<feature type="region of interest" description="Disordered" evidence="1">
    <location>
        <begin position="57"/>
        <end position="76"/>
    </location>
</feature>
<evidence type="ECO:0000256" key="1">
    <source>
        <dbReference type="SAM" id="MobiDB-lite"/>
    </source>
</evidence>
<name>A0ABN1ZKK6_9ACTN</name>
<organism evidence="2 3">
    <name type="scientific">Dactylosporangium maewongense</name>
    <dbReference type="NCBI Taxonomy" id="634393"/>
    <lineage>
        <taxon>Bacteria</taxon>
        <taxon>Bacillati</taxon>
        <taxon>Actinomycetota</taxon>
        <taxon>Actinomycetes</taxon>
        <taxon>Micromonosporales</taxon>
        <taxon>Micromonosporaceae</taxon>
        <taxon>Dactylosporangium</taxon>
    </lineage>
</organism>
<dbReference type="Proteomes" id="UP001501470">
    <property type="component" value="Unassembled WGS sequence"/>
</dbReference>